<dbReference type="PANTHER" id="PTHR11733:SF241">
    <property type="entry name" value="GH26575P-RELATED"/>
    <property type="match status" value="1"/>
</dbReference>
<dbReference type="GO" id="GO:0016485">
    <property type="term" value="P:protein processing"/>
    <property type="evidence" value="ECO:0007669"/>
    <property type="project" value="TreeGrafter"/>
</dbReference>
<evidence type="ECO:0000313" key="1">
    <source>
        <dbReference type="EMBL" id="KAH9360584.1"/>
    </source>
</evidence>
<dbReference type="EMBL" id="JABSTR010000001">
    <property type="protein sequence ID" value="KAH9360584.1"/>
    <property type="molecule type" value="Genomic_DNA"/>
</dbReference>
<dbReference type="InterPro" id="IPR000718">
    <property type="entry name" value="Peptidase_M13"/>
</dbReference>
<dbReference type="InterPro" id="IPR024079">
    <property type="entry name" value="MetalloPept_cat_dom_sf"/>
</dbReference>
<dbReference type="Proteomes" id="UP000821853">
    <property type="component" value="Chromosome 1"/>
</dbReference>
<dbReference type="Gene3D" id="3.40.390.10">
    <property type="entry name" value="Collagenase (Catalytic Domain)"/>
    <property type="match status" value="1"/>
</dbReference>
<dbReference type="PROSITE" id="PS51885">
    <property type="entry name" value="NEPRILYSIN"/>
    <property type="match status" value="1"/>
</dbReference>
<evidence type="ECO:0000313" key="2">
    <source>
        <dbReference type="Proteomes" id="UP000821853"/>
    </source>
</evidence>
<accession>A0A9J6FD75</accession>
<gene>
    <name evidence="1" type="ORF">HPB48_012929</name>
</gene>
<dbReference type="VEuPathDB" id="VectorBase:HLOH_059338"/>
<dbReference type="OrthoDB" id="10385550at2759"/>
<dbReference type="AlphaFoldDB" id="A0A9J6FD75"/>
<protein>
    <submittedName>
        <fullName evidence="1">Uncharacterized protein</fullName>
    </submittedName>
</protein>
<dbReference type="OMA" id="APWFTIN"/>
<reference evidence="1 2" key="1">
    <citation type="journal article" date="2020" name="Cell">
        <title>Large-Scale Comparative Analyses of Tick Genomes Elucidate Their Genetic Diversity and Vector Capacities.</title>
        <authorList>
            <consortium name="Tick Genome and Microbiome Consortium (TIGMIC)"/>
            <person name="Jia N."/>
            <person name="Wang J."/>
            <person name="Shi W."/>
            <person name="Du L."/>
            <person name="Sun Y."/>
            <person name="Zhan W."/>
            <person name="Jiang J.F."/>
            <person name="Wang Q."/>
            <person name="Zhang B."/>
            <person name="Ji P."/>
            <person name="Bell-Sakyi L."/>
            <person name="Cui X.M."/>
            <person name="Yuan T.T."/>
            <person name="Jiang B.G."/>
            <person name="Yang W.F."/>
            <person name="Lam T.T."/>
            <person name="Chang Q.C."/>
            <person name="Ding S.J."/>
            <person name="Wang X.J."/>
            <person name="Zhu J.G."/>
            <person name="Ruan X.D."/>
            <person name="Zhao L."/>
            <person name="Wei J.T."/>
            <person name="Ye R.Z."/>
            <person name="Que T.C."/>
            <person name="Du C.H."/>
            <person name="Zhou Y.H."/>
            <person name="Cheng J.X."/>
            <person name="Dai P.F."/>
            <person name="Guo W.B."/>
            <person name="Han X.H."/>
            <person name="Huang E.J."/>
            <person name="Li L.F."/>
            <person name="Wei W."/>
            <person name="Gao Y.C."/>
            <person name="Liu J.Z."/>
            <person name="Shao H.Z."/>
            <person name="Wang X."/>
            <person name="Wang C.C."/>
            <person name="Yang T.C."/>
            <person name="Huo Q.B."/>
            <person name="Li W."/>
            <person name="Chen H.Y."/>
            <person name="Chen S.E."/>
            <person name="Zhou L.G."/>
            <person name="Ni X.B."/>
            <person name="Tian J.H."/>
            <person name="Sheng Y."/>
            <person name="Liu T."/>
            <person name="Pan Y.S."/>
            <person name="Xia L.Y."/>
            <person name="Li J."/>
            <person name="Zhao F."/>
            <person name="Cao W.C."/>
        </authorList>
    </citation>
    <scope>NUCLEOTIDE SEQUENCE [LARGE SCALE GENOMIC DNA]</scope>
    <source>
        <strain evidence="1">HaeL-2018</strain>
    </source>
</reference>
<dbReference type="GO" id="GO:0005886">
    <property type="term" value="C:plasma membrane"/>
    <property type="evidence" value="ECO:0007669"/>
    <property type="project" value="TreeGrafter"/>
</dbReference>
<sequence length="442" mass="49376">MLEGLENTSLLTLRRTYVTPPALSSAEVELGNASLLSPHLSPERWNKTLAAALRQAAPAVRLHIENKAFFDALFGLIDVMGESKATWLVAWYTVVLISSITNSAAIANLHSHYDKAVEAHRDVCFNMAHDAFGYAFYGPHVDALVTPNVLQDVSQMSNHIRSTMGRMAIRAGWVLEDRMASFETSDTQMLYQEVFKSSPLRLQAVFALYANMTSSLTVNWRLAMEGLQDNNVGDVRPDTSPEEWYNFARVATGSHQLTLMPYSMEIPLYHLDVPPSFKYAGLGFQIAAALSTVIFSDEAFDEGKNRRDQLVSVARCIEADQVYRQTDLGDHYGQLLQLIALKTAWRAMRSAQSSADDNSPDPTPQRVLSGLSEAQAFFVLWCYMECGAWMAHQHCNELLRHSEEFSRAFGCRKGEPMAACMVCNLVPGERSYRGDEPNLCPR</sequence>
<dbReference type="GO" id="GO:0004222">
    <property type="term" value="F:metalloendopeptidase activity"/>
    <property type="evidence" value="ECO:0007669"/>
    <property type="project" value="InterPro"/>
</dbReference>
<dbReference type="PANTHER" id="PTHR11733">
    <property type="entry name" value="ZINC METALLOPROTEASE FAMILY M13 NEPRILYSIN-RELATED"/>
    <property type="match status" value="1"/>
</dbReference>
<organism evidence="1 2">
    <name type="scientific">Haemaphysalis longicornis</name>
    <name type="common">Bush tick</name>
    <dbReference type="NCBI Taxonomy" id="44386"/>
    <lineage>
        <taxon>Eukaryota</taxon>
        <taxon>Metazoa</taxon>
        <taxon>Ecdysozoa</taxon>
        <taxon>Arthropoda</taxon>
        <taxon>Chelicerata</taxon>
        <taxon>Arachnida</taxon>
        <taxon>Acari</taxon>
        <taxon>Parasitiformes</taxon>
        <taxon>Ixodida</taxon>
        <taxon>Ixodoidea</taxon>
        <taxon>Ixodidae</taxon>
        <taxon>Haemaphysalinae</taxon>
        <taxon>Haemaphysalis</taxon>
    </lineage>
</organism>
<name>A0A9J6FD75_HAELO</name>
<proteinExistence type="predicted"/>
<dbReference type="SUPFAM" id="SSF55486">
    <property type="entry name" value="Metalloproteases ('zincins'), catalytic domain"/>
    <property type="match status" value="1"/>
</dbReference>
<keyword evidence="2" id="KW-1185">Reference proteome</keyword>
<comment type="caution">
    <text evidence="1">The sequence shown here is derived from an EMBL/GenBank/DDBJ whole genome shotgun (WGS) entry which is preliminary data.</text>
</comment>